<evidence type="ECO:0000256" key="3">
    <source>
        <dbReference type="ARBA" id="ARBA00009225"/>
    </source>
</evidence>
<dbReference type="EMBL" id="BQFW01000013">
    <property type="protein sequence ID" value="GJJ77051.1"/>
    <property type="molecule type" value="Genomic_DNA"/>
</dbReference>
<dbReference type="PROSITE" id="PS51748">
    <property type="entry name" value="HEXOKINASE_2"/>
    <property type="match status" value="1"/>
</dbReference>
<protein>
    <recommendedName>
        <fullName evidence="11">Phosphotransferase</fullName>
        <ecNumber evidence="11">2.7.1.-</ecNumber>
    </recommendedName>
</protein>
<dbReference type="Gene3D" id="3.30.420.40">
    <property type="match status" value="1"/>
</dbReference>
<accession>A0A9P3M005</accession>
<reference evidence="14" key="1">
    <citation type="submission" date="2021-11" db="EMBL/GenBank/DDBJ databases">
        <authorList>
            <person name="Herlambang A."/>
            <person name="Guo Y."/>
            <person name="Takashima Y."/>
            <person name="Nishizawa T."/>
        </authorList>
    </citation>
    <scope>NUCLEOTIDE SEQUENCE</scope>
    <source>
        <strain evidence="14">E1425</strain>
    </source>
</reference>
<proteinExistence type="inferred from homology"/>
<evidence type="ECO:0000256" key="1">
    <source>
        <dbReference type="ARBA" id="ARBA00004888"/>
    </source>
</evidence>
<dbReference type="InterPro" id="IPR043129">
    <property type="entry name" value="ATPase_NBD"/>
</dbReference>
<dbReference type="InterPro" id="IPR022672">
    <property type="entry name" value="Hexokinase_N"/>
</dbReference>
<dbReference type="InterPro" id="IPR001312">
    <property type="entry name" value="Hexokinase"/>
</dbReference>
<name>A0A9P3M005_9FUNG</name>
<evidence type="ECO:0000256" key="10">
    <source>
        <dbReference type="ARBA" id="ARBA00047905"/>
    </source>
</evidence>
<dbReference type="SUPFAM" id="SSF53067">
    <property type="entry name" value="Actin-like ATPase domain"/>
    <property type="match status" value="2"/>
</dbReference>
<comment type="caution">
    <text evidence="14">The sequence shown here is derived from an EMBL/GenBank/DDBJ whole genome shotgun (WGS) entry which is preliminary data.</text>
</comment>
<keyword evidence="5 11" id="KW-0547">Nucleotide-binding</keyword>
<dbReference type="OrthoDB" id="419537at2759"/>
<comment type="similarity">
    <text evidence="3 11">Belongs to the hexokinase family.</text>
</comment>
<dbReference type="GO" id="GO:0006096">
    <property type="term" value="P:glycolytic process"/>
    <property type="evidence" value="ECO:0007669"/>
    <property type="project" value="UniProtKB-KW"/>
</dbReference>
<dbReference type="PANTHER" id="PTHR19443:SF16">
    <property type="entry name" value="HEXOKINASE TYPE 1-RELATED"/>
    <property type="match status" value="1"/>
</dbReference>
<dbReference type="AlphaFoldDB" id="A0A9P3M005"/>
<dbReference type="GO" id="GO:0004340">
    <property type="term" value="F:glucokinase activity"/>
    <property type="evidence" value="ECO:0007669"/>
    <property type="project" value="TreeGrafter"/>
</dbReference>
<organism evidence="14 15">
    <name type="scientific">Entomortierella parvispora</name>
    <dbReference type="NCBI Taxonomy" id="205924"/>
    <lineage>
        <taxon>Eukaryota</taxon>
        <taxon>Fungi</taxon>
        <taxon>Fungi incertae sedis</taxon>
        <taxon>Mucoromycota</taxon>
        <taxon>Mortierellomycotina</taxon>
        <taxon>Mortierellomycetes</taxon>
        <taxon>Mortierellales</taxon>
        <taxon>Mortierellaceae</taxon>
        <taxon>Entomortierella</taxon>
    </lineage>
</organism>
<gene>
    <name evidence="14" type="ORF">EMPS_09410</name>
</gene>
<comment type="catalytic activity">
    <reaction evidence="10">
        <text>D-fructose + ATP = D-fructose 6-phosphate + ADP + H(+)</text>
        <dbReference type="Rhea" id="RHEA:16125"/>
        <dbReference type="ChEBI" id="CHEBI:15378"/>
        <dbReference type="ChEBI" id="CHEBI:30616"/>
        <dbReference type="ChEBI" id="CHEBI:37721"/>
        <dbReference type="ChEBI" id="CHEBI:61527"/>
        <dbReference type="ChEBI" id="CHEBI:456216"/>
        <dbReference type="EC" id="2.7.1.1"/>
    </reaction>
    <physiologicalReaction direction="left-to-right" evidence="10">
        <dbReference type="Rhea" id="RHEA:16126"/>
    </physiologicalReaction>
</comment>
<dbReference type="GO" id="GO:0005739">
    <property type="term" value="C:mitochondrion"/>
    <property type="evidence" value="ECO:0007669"/>
    <property type="project" value="TreeGrafter"/>
</dbReference>
<dbReference type="Proteomes" id="UP000827284">
    <property type="component" value="Unassembled WGS sequence"/>
</dbReference>
<evidence type="ECO:0000256" key="9">
    <source>
        <dbReference type="ARBA" id="ARBA00044613"/>
    </source>
</evidence>
<reference evidence="14" key="2">
    <citation type="journal article" date="2022" name="Microbiol. Resour. Announc.">
        <title>Whole-Genome Sequence of Entomortierella parvispora E1425, a Mucoromycotan Fungus Associated with Burkholderiaceae-Related Endosymbiotic Bacteria.</title>
        <authorList>
            <person name="Herlambang A."/>
            <person name="Guo Y."/>
            <person name="Takashima Y."/>
            <person name="Narisawa K."/>
            <person name="Ohta H."/>
            <person name="Nishizawa T."/>
        </authorList>
    </citation>
    <scope>NUCLEOTIDE SEQUENCE</scope>
    <source>
        <strain evidence="14">E1425</strain>
    </source>
</reference>
<keyword evidence="8 11" id="KW-0324">Glycolysis</keyword>
<dbReference type="GO" id="GO:0006006">
    <property type="term" value="P:glucose metabolic process"/>
    <property type="evidence" value="ECO:0007669"/>
    <property type="project" value="TreeGrafter"/>
</dbReference>
<dbReference type="GO" id="GO:0008865">
    <property type="term" value="F:fructokinase activity"/>
    <property type="evidence" value="ECO:0007669"/>
    <property type="project" value="TreeGrafter"/>
</dbReference>
<keyword evidence="7 11" id="KW-0067">ATP-binding</keyword>
<dbReference type="Pfam" id="PF03727">
    <property type="entry name" value="Hexokinase_2"/>
    <property type="match status" value="1"/>
</dbReference>
<dbReference type="GO" id="GO:0005829">
    <property type="term" value="C:cytosol"/>
    <property type="evidence" value="ECO:0007669"/>
    <property type="project" value="TreeGrafter"/>
</dbReference>
<feature type="domain" description="Hexokinase N-terminal" evidence="12">
    <location>
        <begin position="7"/>
        <end position="201"/>
    </location>
</feature>
<evidence type="ECO:0000256" key="4">
    <source>
        <dbReference type="ARBA" id="ARBA00022679"/>
    </source>
</evidence>
<evidence type="ECO:0000313" key="15">
    <source>
        <dbReference type="Proteomes" id="UP000827284"/>
    </source>
</evidence>
<keyword evidence="6 11" id="KW-0418">Kinase</keyword>
<dbReference type="PANTHER" id="PTHR19443">
    <property type="entry name" value="HEXOKINASE"/>
    <property type="match status" value="1"/>
</dbReference>
<keyword evidence="15" id="KW-1185">Reference proteome</keyword>
<evidence type="ECO:0000256" key="11">
    <source>
        <dbReference type="RuleBase" id="RU362007"/>
    </source>
</evidence>
<evidence type="ECO:0000256" key="6">
    <source>
        <dbReference type="ARBA" id="ARBA00022777"/>
    </source>
</evidence>
<dbReference type="Gene3D" id="3.40.367.20">
    <property type="match status" value="1"/>
</dbReference>
<evidence type="ECO:0000313" key="14">
    <source>
        <dbReference type="EMBL" id="GJJ77051.1"/>
    </source>
</evidence>
<sequence length="459" mass="49446">MTSSTFQDTVNEFVLSKDQVQKIIDGLTEELVEGLSTKDPKNITQQPSYITRLPTGQETGLYLAIDMGGTNLRTAAVHLLGDGQVGVTMEKHEITHDLKTGTGEAMFDWIADCTAQLLKSVALDLGTTADLQMGVTFSFALHQTAINRGTVLAMGKGFDLSDVMGKDLKDLLEGGFARKNLPVSVSAIINDTVGTLVSHAYVSPSTKIGVILATGTNAAYIERAADVSKYNGPACDQMILNTEWDAMGKASYLPQTKYDKEIDAVSLVPGFQEFEKMVSGLYMGELVRLSLVDLIERNAIFEFLGGKVPESLKPRLAFKTLFMSTIESENNPEHTAVDHVFKSSFGIEGLTADDRRRVFELVHAVGKRSATMTAAACAALLHKANGASVNLDDANEITTIGIDGSVFEKYPHFSHEMMEALTEILGKDRASRIRLELARDGGCIGAALVAMVSHSGGAV</sequence>
<dbReference type="GO" id="GO:0005524">
    <property type="term" value="F:ATP binding"/>
    <property type="evidence" value="ECO:0007669"/>
    <property type="project" value="UniProtKB-UniRule"/>
</dbReference>
<dbReference type="PRINTS" id="PR00475">
    <property type="entry name" value="HEXOKINASE"/>
</dbReference>
<dbReference type="InterPro" id="IPR022673">
    <property type="entry name" value="Hexokinase_C"/>
</dbReference>
<dbReference type="GO" id="GO:0001678">
    <property type="term" value="P:intracellular glucose homeostasis"/>
    <property type="evidence" value="ECO:0007669"/>
    <property type="project" value="InterPro"/>
</dbReference>
<dbReference type="Pfam" id="PF00349">
    <property type="entry name" value="Hexokinase_1"/>
    <property type="match status" value="1"/>
</dbReference>
<comment type="pathway">
    <text evidence="2">Carbohydrate metabolism; hexose metabolism.</text>
</comment>
<evidence type="ECO:0000256" key="8">
    <source>
        <dbReference type="ARBA" id="ARBA00023152"/>
    </source>
</evidence>
<dbReference type="EC" id="2.7.1.-" evidence="11"/>
<evidence type="ECO:0000256" key="5">
    <source>
        <dbReference type="ARBA" id="ARBA00022741"/>
    </source>
</evidence>
<keyword evidence="4 11" id="KW-0808">Transferase</keyword>
<comment type="catalytic activity">
    <reaction evidence="9">
        <text>a D-hexose + ATP = a D-hexose 6-phosphate + ADP + H(+)</text>
        <dbReference type="Rhea" id="RHEA:22740"/>
        <dbReference type="ChEBI" id="CHEBI:4194"/>
        <dbReference type="ChEBI" id="CHEBI:15378"/>
        <dbReference type="ChEBI" id="CHEBI:30616"/>
        <dbReference type="ChEBI" id="CHEBI:229467"/>
        <dbReference type="ChEBI" id="CHEBI:456216"/>
        <dbReference type="EC" id="2.7.1.1"/>
    </reaction>
    <physiologicalReaction direction="left-to-right" evidence="9">
        <dbReference type="Rhea" id="RHEA:22741"/>
    </physiologicalReaction>
</comment>
<evidence type="ECO:0000256" key="7">
    <source>
        <dbReference type="ARBA" id="ARBA00022840"/>
    </source>
</evidence>
<evidence type="ECO:0000259" key="13">
    <source>
        <dbReference type="Pfam" id="PF03727"/>
    </source>
</evidence>
<dbReference type="GO" id="GO:0005536">
    <property type="term" value="F:D-glucose binding"/>
    <property type="evidence" value="ECO:0007669"/>
    <property type="project" value="InterPro"/>
</dbReference>
<evidence type="ECO:0000259" key="12">
    <source>
        <dbReference type="Pfam" id="PF00349"/>
    </source>
</evidence>
<comment type="pathway">
    <text evidence="1">Carbohydrate degradation; glycolysis; D-glyceraldehyde 3-phosphate and glycerone phosphate from D-glucose: step 1/4.</text>
</comment>
<evidence type="ECO:0000256" key="2">
    <source>
        <dbReference type="ARBA" id="ARBA00005028"/>
    </source>
</evidence>
<feature type="domain" description="Hexokinase C-terminal" evidence="13">
    <location>
        <begin position="207"/>
        <end position="452"/>
    </location>
</feature>